<feature type="transmembrane region" description="Helical" evidence="7">
    <location>
        <begin position="70"/>
        <end position="93"/>
    </location>
</feature>
<protein>
    <recommendedName>
        <fullName evidence="7">Palmitoyltransferase</fullName>
        <ecNumber evidence="7">2.3.1.225</ecNumber>
    </recommendedName>
</protein>
<accession>A0A7N9CZD1</accession>
<feature type="compositionally biased region" description="Basic and acidic residues" evidence="8">
    <location>
        <begin position="479"/>
        <end position="494"/>
    </location>
</feature>
<comment type="catalytic activity">
    <reaction evidence="7">
        <text>L-cysteinyl-[protein] + hexadecanoyl-CoA = S-hexadecanoyl-L-cysteinyl-[protein] + CoA</text>
        <dbReference type="Rhea" id="RHEA:36683"/>
        <dbReference type="Rhea" id="RHEA-COMP:10131"/>
        <dbReference type="Rhea" id="RHEA-COMP:11032"/>
        <dbReference type="ChEBI" id="CHEBI:29950"/>
        <dbReference type="ChEBI" id="CHEBI:57287"/>
        <dbReference type="ChEBI" id="CHEBI:57379"/>
        <dbReference type="ChEBI" id="CHEBI:74151"/>
        <dbReference type="EC" id="2.3.1.225"/>
    </reaction>
</comment>
<evidence type="ECO:0000256" key="8">
    <source>
        <dbReference type="SAM" id="MobiDB-lite"/>
    </source>
</evidence>
<dbReference type="GeneTree" id="ENSGT00940000161608"/>
<dbReference type="GO" id="GO:0016020">
    <property type="term" value="C:membrane"/>
    <property type="evidence" value="ECO:0007669"/>
    <property type="project" value="UniProtKB-SubCell"/>
</dbReference>
<evidence type="ECO:0000256" key="3">
    <source>
        <dbReference type="ARBA" id="ARBA00022692"/>
    </source>
</evidence>
<dbReference type="GO" id="GO:0019706">
    <property type="term" value="F:protein-cysteine S-palmitoyltransferase activity"/>
    <property type="evidence" value="ECO:0007669"/>
    <property type="project" value="UniProtKB-EC"/>
</dbReference>
<keyword evidence="2 7" id="KW-0808">Transferase</keyword>
<dbReference type="PROSITE" id="PS50216">
    <property type="entry name" value="DHHC"/>
    <property type="match status" value="1"/>
</dbReference>
<feature type="transmembrane region" description="Helical" evidence="7">
    <location>
        <begin position="167"/>
        <end position="197"/>
    </location>
</feature>
<dbReference type="GO" id="GO:0006612">
    <property type="term" value="P:protein targeting to membrane"/>
    <property type="evidence" value="ECO:0007669"/>
    <property type="project" value="TreeGrafter"/>
</dbReference>
<name>A0A7N9CZD1_MACFA</name>
<dbReference type="Proteomes" id="UP000233100">
    <property type="component" value="Chromosome 6"/>
</dbReference>
<dbReference type="PANTHER" id="PTHR22883:SF22">
    <property type="entry name" value="PALMITOYLTRANSFERASE ZDHHC11-RELATED"/>
    <property type="match status" value="1"/>
</dbReference>
<dbReference type="Ensembl" id="ENSMFAT00000092239.1">
    <property type="protein sequence ID" value="ENSMFAP00000055101.1"/>
    <property type="gene ID" value="ENSMFAG00000039221.2"/>
</dbReference>
<dbReference type="Pfam" id="PF01529">
    <property type="entry name" value="DHHC"/>
    <property type="match status" value="1"/>
</dbReference>
<evidence type="ECO:0000256" key="7">
    <source>
        <dbReference type="RuleBase" id="RU079119"/>
    </source>
</evidence>
<keyword evidence="11" id="KW-1185">Reference proteome</keyword>
<dbReference type="PANTHER" id="PTHR22883">
    <property type="entry name" value="ZINC FINGER DHHC DOMAIN CONTAINING PROTEIN"/>
    <property type="match status" value="1"/>
</dbReference>
<reference evidence="10" key="2">
    <citation type="submission" date="2025-08" db="UniProtKB">
        <authorList>
            <consortium name="Ensembl"/>
        </authorList>
    </citation>
    <scope>IDENTIFICATION</scope>
</reference>
<dbReference type="GO" id="GO:0005794">
    <property type="term" value="C:Golgi apparatus"/>
    <property type="evidence" value="ECO:0007669"/>
    <property type="project" value="TreeGrafter"/>
</dbReference>
<reference evidence="10 11" key="1">
    <citation type="submission" date="2013-03" db="EMBL/GenBank/DDBJ databases">
        <authorList>
            <person name="Warren W."/>
            <person name="Wilson R.K."/>
        </authorList>
    </citation>
    <scope>NUCLEOTIDE SEQUENCE</scope>
</reference>
<dbReference type="GO" id="GO:0005783">
    <property type="term" value="C:endoplasmic reticulum"/>
    <property type="evidence" value="ECO:0007669"/>
    <property type="project" value="TreeGrafter"/>
</dbReference>
<feature type="transmembrane region" description="Helical" evidence="7">
    <location>
        <begin position="217"/>
        <end position="243"/>
    </location>
</feature>
<sequence length="494" mass="54770">MDTRSGSQCSVAPEAVLNNGDLVLPPRISRVNGWSLPLHYFQVVTWAVFLGLSSATFGIFIPLLPHVWKYIAYVVTGGIFFFHLVVHLIASCIDPADFNVRLMKNYSQPMPIFDRSKHAHVIQNQFCHLCKVTVNKKTKHCISCNKCVSGFDHHCKWINNCVGSRNYWFFFSTVASATAGMLCLITILLYILVQYFVDPGVLRTDPNYEDVKNTNTWLLFLPLFPVQVQTLIVVIIGMVVLLLDLLGLVQLGQLLIFHIYLKAKKLTTFEYLIKTRKEESSKHQAARKDPCTQMEEGFLQQGDGALGSSAQGDKAKNSLLTFKCLYHHSTPLPSDKSSSEQEADDEPSPSSLRAKVKSFLLIYKSPCHFCTSVNPDGDSSAKEADVVRSLSSLGVNARDSLQIYRRPSPFCSTVHPEGGSTAQEADGVWSLSSLGVNARDSLQIYRRPSPFSSTVHPEGGSTAQETDDAPSLSSLGPQQERRQPMKTDSAESEA</sequence>
<reference evidence="10" key="3">
    <citation type="submission" date="2025-09" db="UniProtKB">
        <authorList>
            <consortium name="Ensembl"/>
        </authorList>
    </citation>
    <scope>IDENTIFICATION</scope>
</reference>
<keyword evidence="5 7" id="KW-0472">Membrane</keyword>
<keyword evidence="6 7" id="KW-0012">Acyltransferase</keyword>
<evidence type="ECO:0000256" key="1">
    <source>
        <dbReference type="ARBA" id="ARBA00004141"/>
    </source>
</evidence>
<evidence type="ECO:0000259" key="9">
    <source>
        <dbReference type="Pfam" id="PF01529"/>
    </source>
</evidence>
<evidence type="ECO:0000256" key="4">
    <source>
        <dbReference type="ARBA" id="ARBA00022989"/>
    </source>
</evidence>
<evidence type="ECO:0000256" key="5">
    <source>
        <dbReference type="ARBA" id="ARBA00023136"/>
    </source>
</evidence>
<comment type="domain">
    <text evidence="7">The DHHC domain is required for palmitoyltransferase activity.</text>
</comment>
<comment type="similarity">
    <text evidence="7">Belongs to the DHHC palmitoyltransferase family.</text>
</comment>
<comment type="subcellular location">
    <subcellularLocation>
        <location evidence="1">Membrane</location>
        <topology evidence="1">Multi-pass membrane protein</topology>
    </subcellularLocation>
</comment>
<evidence type="ECO:0000313" key="10">
    <source>
        <dbReference type="Ensembl" id="ENSMFAP00000055101.1"/>
    </source>
</evidence>
<feature type="domain" description="Palmitoyltransferase DHHC" evidence="9">
    <location>
        <begin position="122"/>
        <end position="273"/>
    </location>
</feature>
<dbReference type="InterPro" id="IPR001594">
    <property type="entry name" value="Palmitoyltrfase_DHHC"/>
</dbReference>
<organism evidence="10 11">
    <name type="scientific">Macaca fascicularis</name>
    <name type="common">Crab-eating macaque</name>
    <name type="synonym">Cynomolgus monkey</name>
    <dbReference type="NCBI Taxonomy" id="9541"/>
    <lineage>
        <taxon>Eukaryota</taxon>
        <taxon>Metazoa</taxon>
        <taxon>Chordata</taxon>
        <taxon>Craniata</taxon>
        <taxon>Vertebrata</taxon>
        <taxon>Euteleostomi</taxon>
        <taxon>Mammalia</taxon>
        <taxon>Eutheria</taxon>
        <taxon>Euarchontoglires</taxon>
        <taxon>Primates</taxon>
        <taxon>Haplorrhini</taxon>
        <taxon>Catarrhini</taxon>
        <taxon>Cercopithecidae</taxon>
        <taxon>Cercopithecinae</taxon>
        <taxon>Macaca</taxon>
    </lineage>
</organism>
<dbReference type="InterPro" id="IPR039859">
    <property type="entry name" value="PFA4/ZDH16/20/ERF2-like"/>
</dbReference>
<keyword evidence="3 7" id="KW-0812">Transmembrane</keyword>
<evidence type="ECO:0000256" key="2">
    <source>
        <dbReference type="ARBA" id="ARBA00022679"/>
    </source>
</evidence>
<feature type="region of interest" description="Disordered" evidence="8">
    <location>
        <begin position="331"/>
        <end position="350"/>
    </location>
</feature>
<evidence type="ECO:0000313" key="11">
    <source>
        <dbReference type="Proteomes" id="UP000233100"/>
    </source>
</evidence>
<keyword evidence="4 7" id="KW-1133">Transmembrane helix</keyword>
<dbReference type="EC" id="2.3.1.225" evidence="7"/>
<feature type="transmembrane region" description="Helical" evidence="7">
    <location>
        <begin position="40"/>
        <end position="64"/>
    </location>
</feature>
<dbReference type="AlphaFoldDB" id="A0A7N9CZD1"/>
<proteinExistence type="inferred from homology"/>
<feature type="region of interest" description="Disordered" evidence="8">
    <location>
        <begin position="448"/>
        <end position="494"/>
    </location>
</feature>
<dbReference type="Bgee" id="ENSMFAG00000039221">
    <property type="expression patterns" value="Expressed in cerebellum and 7 other cell types or tissues"/>
</dbReference>
<evidence type="ECO:0000256" key="6">
    <source>
        <dbReference type="ARBA" id="ARBA00023315"/>
    </source>
</evidence>